<evidence type="ECO:0000256" key="7">
    <source>
        <dbReference type="ARBA" id="ARBA00023242"/>
    </source>
</evidence>
<dbReference type="STRING" id="717646.M2NN73"/>
<evidence type="ECO:0000256" key="4">
    <source>
        <dbReference type="ARBA" id="ARBA00023015"/>
    </source>
</evidence>
<comment type="subunit">
    <text evidence="9">Component of the Mediator complex.</text>
</comment>
<organism evidence="11 12">
    <name type="scientific">Baudoinia panamericana (strain UAMH 10762)</name>
    <name type="common">Angels' share fungus</name>
    <name type="synonym">Baudoinia compniacensis (strain UAMH 10762)</name>
    <dbReference type="NCBI Taxonomy" id="717646"/>
    <lineage>
        <taxon>Eukaryota</taxon>
        <taxon>Fungi</taxon>
        <taxon>Dikarya</taxon>
        <taxon>Ascomycota</taxon>
        <taxon>Pezizomycotina</taxon>
        <taxon>Dothideomycetes</taxon>
        <taxon>Dothideomycetidae</taxon>
        <taxon>Mycosphaerellales</taxon>
        <taxon>Teratosphaeriaceae</taxon>
        <taxon>Baudoinia</taxon>
    </lineage>
</organism>
<feature type="compositionally biased region" description="Basic and acidic residues" evidence="10">
    <location>
        <begin position="1"/>
        <end position="10"/>
    </location>
</feature>
<keyword evidence="5 9" id="KW-0010">Activator</keyword>
<evidence type="ECO:0000313" key="11">
    <source>
        <dbReference type="EMBL" id="EMD00955.1"/>
    </source>
</evidence>
<evidence type="ECO:0000256" key="9">
    <source>
        <dbReference type="RuleBase" id="RU364151"/>
    </source>
</evidence>
<feature type="non-terminal residue" evidence="11">
    <location>
        <position position="400"/>
    </location>
</feature>
<dbReference type="InterPro" id="IPR013942">
    <property type="entry name" value="Mediator_Med19_fun"/>
</dbReference>
<evidence type="ECO:0000256" key="2">
    <source>
        <dbReference type="ARBA" id="ARBA00009259"/>
    </source>
</evidence>
<dbReference type="GO" id="GO:0003712">
    <property type="term" value="F:transcription coregulator activity"/>
    <property type="evidence" value="ECO:0007669"/>
    <property type="project" value="InterPro"/>
</dbReference>
<name>M2NN73_BAUPA</name>
<dbReference type="Proteomes" id="UP000011761">
    <property type="component" value="Unassembled WGS sequence"/>
</dbReference>
<dbReference type="eggNOG" id="ENOG502QXG3">
    <property type="taxonomic scope" value="Eukaryota"/>
</dbReference>
<dbReference type="AlphaFoldDB" id="M2NN73"/>
<evidence type="ECO:0000256" key="3">
    <source>
        <dbReference type="ARBA" id="ARBA00019615"/>
    </source>
</evidence>
<dbReference type="Pfam" id="PF08633">
    <property type="entry name" value="Rox3"/>
    <property type="match status" value="1"/>
</dbReference>
<evidence type="ECO:0000256" key="1">
    <source>
        <dbReference type="ARBA" id="ARBA00004123"/>
    </source>
</evidence>
<keyword evidence="7 9" id="KW-0539">Nucleus</keyword>
<gene>
    <name evidence="9" type="primary">MED19</name>
    <name evidence="11" type="ORF">BAUCODRAFT_42577</name>
</gene>
<dbReference type="GO" id="GO:0016592">
    <property type="term" value="C:mediator complex"/>
    <property type="evidence" value="ECO:0007669"/>
    <property type="project" value="InterPro"/>
</dbReference>
<protein>
    <recommendedName>
        <fullName evidence="3 9">Mediator of RNA polymerase II transcription subunit 19</fullName>
    </recommendedName>
    <alternativeName>
        <fullName evidence="8 9">Mediator complex subunit 19</fullName>
    </alternativeName>
</protein>
<dbReference type="GeneID" id="19114205"/>
<comment type="function">
    <text evidence="9">Component of the Mediator complex, a coactivator involved in the regulated transcription of nearly all RNA polymerase II-dependent genes. Mediator functions as a bridge to convey information from gene-specific regulatory proteins to the basal RNA polymerase II transcription machinery. Mediator is recruited to promoters by direct interactions with regulatory proteins and serves as a scaffold for the assembly of a functional preinitiation complex with RNA polymerase II and the general transcription factors.</text>
</comment>
<feature type="region of interest" description="Disordered" evidence="10">
    <location>
        <begin position="326"/>
        <end position="400"/>
    </location>
</feature>
<evidence type="ECO:0000313" key="12">
    <source>
        <dbReference type="Proteomes" id="UP000011761"/>
    </source>
</evidence>
<evidence type="ECO:0000256" key="6">
    <source>
        <dbReference type="ARBA" id="ARBA00023163"/>
    </source>
</evidence>
<dbReference type="KEGG" id="bcom:BAUCODRAFT_42577"/>
<feature type="compositionally biased region" description="Polar residues" evidence="10">
    <location>
        <begin position="67"/>
        <end position="77"/>
    </location>
</feature>
<evidence type="ECO:0000256" key="10">
    <source>
        <dbReference type="SAM" id="MobiDB-lite"/>
    </source>
</evidence>
<keyword evidence="4 9" id="KW-0805">Transcription regulation</keyword>
<feature type="compositionally biased region" description="Basic and acidic residues" evidence="10">
    <location>
        <begin position="103"/>
        <end position="116"/>
    </location>
</feature>
<feature type="region of interest" description="Disordered" evidence="10">
    <location>
        <begin position="1"/>
        <end position="170"/>
    </location>
</feature>
<dbReference type="EMBL" id="KB445550">
    <property type="protein sequence ID" value="EMD00955.1"/>
    <property type="molecule type" value="Genomic_DNA"/>
</dbReference>
<dbReference type="HOGENOM" id="CLU_662521_0_0_1"/>
<dbReference type="GO" id="GO:0006357">
    <property type="term" value="P:regulation of transcription by RNA polymerase II"/>
    <property type="evidence" value="ECO:0007669"/>
    <property type="project" value="InterPro"/>
</dbReference>
<keyword evidence="12" id="KW-1185">Reference proteome</keyword>
<evidence type="ECO:0000256" key="8">
    <source>
        <dbReference type="ARBA" id="ARBA00032018"/>
    </source>
</evidence>
<proteinExistence type="inferred from homology"/>
<comment type="subcellular location">
    <subcellularLocation>
        <location evidence="1 9">Nucleus</location>
    </subcellularLocation>
</comment>
<keyword evidence="6 9" id="KW-0804">Transcription</keyword>
<reference evidence="11 12" key="1">
    <citation type="journal article" date="2012" name="PLoS Pathog.">
        <title>Diverse lifestyles and strategies of plant pathogenesis encoded in the genomes of eighteen Dothideomycetes fungi.</title>
        <authorList>
            <person name="Ohm R.A."/>
            <person name="Feau N."/>
            <person name="Henrissat B."/>
            <person name="Schoch C.L."/>
            <person name="Horwitz B.A."/>
            <person name="Barry K.W."/>
            <person name="Condon B.J."/>
            <person name="Copeland A.C."/>
            <person name="Dhillon B."/>
            <person name="Glaser F."/>
            <person name="Hesse C.N."/>
            <person name="Kosti I."/>
            <person name="LaButti K."/>
            <person name="Lindquist E.A."/>
            <person name="Lucas S."/>
            <person name="Salamov A.A."/>
            <person name="Bradshaw R.E."/>
            <person name="Ciuffetti L."/>
            <person name="Hamelin R.C."/>
            <person name="Kema G.H.J."/>
            <person name="Lawrence C."/>
            <person name="Scott J.A."/>
            <person name="Spatafora J.W."/>
            <person name="Turgeon B.G."/>
            <person name="de Wit P.J.G.M."/>
            <person name="Zhong S."/>
            <person name="Goodwin S.B."/>
            <person name="Grigoriev I.V."/>
        </authorList>
    </citation>
    <scope>NUCLEOTIDE SEQUENCE [LARGE SCALE GENOMIC DNA]</scope>
    <source>
        <strain evidence="11 12">UAMH 10762</strain>
    </source>
</reference>
<sequence length="400" mass="43347">MSSTDDERSPKRQRRSFSPPSPIPADDTKAAFVQPPQTPPASVHMSPSWQSSLSQQVGGGSFPTPPSTAGFQSQQRVGGSESGEPTPVPEEEQVREAYGVADTPDKQDELQREPHLGKRKREADDDDEENTAGAKHRRTDHERQDDTNGGDGAESLQPPPPPPPRLFKLSAKPIAPTRPLPSENILSLYSLTVVQASVARKDAAGNKINKLRKSYENKVKALGLMGRTKPQEGKNELLGLLDPGWDMDIGQGRTMFEAHAAECLLGDRASEQDLTSKLNVALRLAPGHMPRTEHEKWKNLLALDEPRVGTPVQAATKPVGLQMNPALAKTAPGQPGPQFAVPRSPLAVNGVARPERSGKKRRYDESSYAGYHEGYEDDGYSTGGGDETGARRGSASKRLR</sequence>
<dbReference type="RefSeq" id="XP_007672139.1">
    <property type="nucleotide sequence ID" value="XM_007673949.1"/>
</dbReference>
<evidence type="ECO:0000256" key="5">
    <source>
        <dbReference type="ARBA" id="ARBA00023159"/>
    </source>
</evidence>
<comment type="similarity">
    <text evidence="2 9">Belongs to the Mediator complex subunit 19 family.</text>
</comment>
<feature type="compositionally biased region" description="Basic and acidic residues" evidence="10">
    <location>
        <begin position="353"/>
        <end position="365"/>
    </location>
</feature>
<accession>M2NN73</accession>
<dbReference type="OrthoDB" id="2160599at2759"/>
<dbReference type="OMA" id="HERQDDT"/>